<feature type="transmembrane region" description="Helical" evidence="7">
    <location>
        <begin position="212"/>
        <end position="237"/>
    </location>
</feature>
<evidence type="ECO:0000256" key="2">
    <source>
        <dbReference type="ARBA" id="ARBA00006058"/>
    </source>
</evidence>
<accession>A0AAV2TII6</accession>
<protein>
    <submittedName>
        <fullName evidence="8">Uncharacterized protein</fullName>
    </submittedName>
</protein>
<feature type="transmembrane region" description="Helical" evidence="7">
    <location>
        <begin position="839"/>
        <end position="864"/>
    </location>
</feature>
<keyword evidence="4 7" id="KW-1133">Transmembrane helix</keyword>
<evidence type="ECO:0000256" key="3">
    <source>
        <dbReference type="ARBA" id="ARBA00022692"/>
    </source>
</evidence>
<dbReference type="AlphaFoldDB" id="A0AAV2TII6"/>
<evidence type="ECO:0000256" key="7">
    <source>
        <dbReference type="SAM" id="Phobius"/>
    </source>
</evidence>
<comment type="caution">
    <text evidence="8">The sequence shown here is derived from an EMBL/GenBank/DDBJ whole genome shotgun (WGS) entry which is preliminary data.</text>
</comment>
<evidence type="ECO:0000313" key="8">
    <source>
        <dbReference type="EMBL" id="CAL5136839.1"/>
    </source>
</evidence>
<evidence type="ECO:0000256" key="5">
    <source>
        <dbReference type="ARBA" id="ARBA00023136"/>
    </source>
</evidence>
<keyword evidence="3 7" id="KW-0812">Transmembrane</keyword>
<evidence type="ECO:0000256" key="4">
    <source>
        <dbReference type="ARBA" id="ARBA00022989"/>
    </source>
</evidence>
<dbReference type="PANTHER" id="PTHR22730">
    <property type="entry name" value="PROMININ PROM PROTEIN"/>
    <property type="match status" value="1"/>
</dbReference>
<feature type="transmembrane region" description="Helical" evidence="7">
    <location>
        <begin position="481"/>
        <end position="507"/>
    </location>
</feature>
<evidence type="ECO:0000256" key="6">
    <source>
        <dbReference type="ARBA" id="ARBA00023180"/>
    </source>
</evidence>
<evidence type="ECO:0000256" key="1">
    <source>
        <dbReference type="ARBA" id="ARBA00004141"/>
    </source>
</evidence>
<keyword evidence="6" id="KW-0325">Glycoprotein</keyword>
<proteinExistence type="inferred from homology"/>
<dbReference type="EMBL" id="CAXLJL010000356">
    <property type="protein sequence ID" value="CAL5136839.1"/>
    <property type="molecule type" value="Genomic_DNA"/>
</dbReference>
<sequence>MILSSAWVRKPDTTRIPKVQSNELHDVAGNHWPCMSKEKSHSCVQILTSRLPRFANIYVNMGRLFQRSVLSAYRRVVSSISPSLTGGLLNCVLEPVDLPGSNEKALKIAKFQIPKLQGYIKNLLLRSKLPTPISSTIYPTNGAQELKRSSYRETVLATAVLVVLAIVAFLVSLCFPFSRFRKMEKKLLVKINEGEYKQRSEGRKEIPRLFKIWYLALVITGLVMVVLLALGIVGLAASTDSVEFALRPAVANPNLGDTSILSTIDMISAEMDLFFDEFVKNGRTQTENVLSKALITKLLTKVKNDVMKKAHLQELLKLTPELKGTLSQLKSDIQSVRSTINELTNSVTDFVERQTQHVKDLSKEMGVVCKLQPTPDCSKINLRQLDVEFDAKSKLKEPNDLLKKLDNTLGSDFMKSFDKLDDLTKEVNRIPQAAVSKLNLGEHLKPLENLWTSADRYKRKVSSLLRVAQTTLKATIPYSHLFFIIFGYGIVLSLLVLLALLLIQYIFCILQGKKMIMSDNPSAKPTTRHPPFKIISALITLLSLYVPAVLLLSAVLFVVTTVIANEGCRYIDDDDALRITDMSVNLALKYRWADIVKTKLSNLPLRQPEFVLRSLTKDCGTLLDLQGAIDTSVIQKSIEKNEDTICDEIIRMNIDKNLPTDLDKLFSSIKNDLNTDYSNLFKEFETLGKDWHQMQVTLDEIKKFANTFLKKESPEDVQTASHHILDSVRKIEENIKKSSQLGKKAKDALNGFEPMKKKWPSIKRVKEVFDQVKSVIGDKKGLREVVKSSVSELRSDVLGLIQKVSEAFSKDVIPCHRLQKITNAAIDALCRDQGILTALGAYFLILGAATFLLIFTILLTRIYFSAHGHLHLWLLL</sequence>
<dbReference type="InterPro" id="IPR008795">
    <property type="entry name" value="Prominin"/>
</dbReference>
<dbReference type="PANTHER" id="PTHR22730:SF1">
    <property type="entry name" value="PROMININ-LIKE PROTEIN"/>
    <property type="match status" value="1"/>
</dbReference>
<reference evidence="8" key="1">
    <citation type="submission" date="2024-06" db="EMBL/GenBank/DDBJ databases">
        <authorList>
            <person name="Liu X."/>
            <person name="Lenzi L."/>
            <person name="Haldenby T S."/>
            <person name="Uol C."/>
        </authorList>
    </citation>
    <scope>NUCLEOTIDE SEQUENCE</scope>
</reference>
<gene>
    <name evidence="8" type="ORF">CDAUBV1_LOCUS11138</name>
</gene>
<comment type="subcellular location">
    <subcellularLocation>
        <location evidence="1">Membrane</location>
        <topology evidence="1">Multi-pass membrane protein</topology>
    </subcellularLocation>
</comment>
<keyword evidence="5 7" id="KW-0472">Membrane</keyword>
<feature type="transmembrane region" description="Helical" evidence="7">
    <location>
        <begin position="155"/>
        <end position="177"/>
    </location>
</feature>
<comment type="similarity">
    <text evidence="2">Belongs to the prominin family.</text>
</comment>
<evidence type="ECO:0000313" key="9">
    <source>
        <dbReference type="Proteomes" id="UP001497525"/>
    </source>
</evidence>
<organism evidence="8 9">
    <name type="scientific">Calicophoron daubneyi</name>
    <name type="common">Rumen fluke</name>
    <name type="synonym">Paramphistomum daubneyi</name>
    <dbReference type="NCBI Taxonomy" id="300641"/>
    <lineage>
        <taxon>Eukaryota</taxon>
        <taxon>Metazoa</taxon>
        <taxon>Spiralia</taxon>
        <taxon>Lophotrochozoa</taxon>
        <taxon>Platyhelminthes</taxon>
        <taxon>Trematoda</taxon>
        <taxon>Digenea</taxon>
        <taxon>Plagiorchiida</taxon>
        <taxon>Pronocephalata</taxon>
        <taxon>Paramphistomoidea</taxon>
        <taxon>Paramphistomidae</taxon>
        <taxon>Calicophoron</taxon>
    </lineage>
</organism>
<name>A0AAV2TII6_CALDB</name>
<dbReference type="Proteomes" id="UP001497525">
    <property type="component" value="Unassembled WGS sequence"/>
</dbReference>
<dbReference type="GO" id="GO:0016020">
    <property type="term" value="C:membrane"/>
    <property type="evidence" value="ECO:0007669"/>
    <property type="project" value="UniProtKB-SubCell"/>
</dbReference>
<feature type="transmembrane region" description="Helical" evidence="7">
    <location>
        <begin position="534"/>
        <end position="559"/>
    </location>
</feature>
<dbReference type="Pfam" id="PF05478">
    <property type="entry name" value="Prominin"/>
    <property type="match status" value="1"/>
</dbReference>